<gene>
    <name evidence="1" type="ordered locus">Haur_2488</name>
</gene>
<accession>A9AZI2</accession>
<evidence type="ECO:0000313" key="1">
    <source>
        <dbReference type="EMBL" id="ABX05126.1"/>
    </source>
</evidence>
<dbReference type="KEGG" id="hau:Haur_2488"/>
<organism evidence="1 2">
    <name type="scientific">Herpetosiphon aurantiacus (strain ATCC 23779 / DSM 785 / 114-95)</name>
    <dbReference type="NCBI Taxonomy" id="316274"/>
    <lineage>
        <taxon>Bacteria</taxon>
        <taxon>Bacillati</taxon>
        <taxon>Chloroflexota</taxon>
        <taxon>Chloroflexia</taxon>
        <taxon>Herpetosiphonales</taxon>
        <taxon>Herpetosiphonaceae</taxon>
        <taxon>Herpetosiphon</taxon>
    </lineage>
</organism>
<name>A9AZI2_HERA2</name>
<dbReference type="HOGENOM" id="CLU_1169400_0_0_0"/>
<dbReference type="BioCyc" id="HAUR316274:GHYA-2516-MONOMER"/>
<keyword evidence="2" id="KW-1185">Reference proteome</keyword>
<dbReference type="EMBL" id="CP000875">
    <property type="protein sequence ID" value="ABX05126.1"/>
    <property type="molecule type" value="Genomic_DNA"/>
</dbReference>
<reference evidence="1 2" key="1">
    <citation type="journal article" date="2011" name="Stand. Genomic Sci.">
        <title>Complete genome sequence of the filamentous gliding predatory bacterium Herpetosiphon aurantiacus type strain (114-95(T)).</title>
        <authorList>
            <person name="Kiss H."/>
            <person name="Nett M."/>
            <person name="Domin N."/>
            <person name="Martin K."/>
            <person name="Maresca J.A."/>
            <person name="Copeland A."/>
            <person name="Lapidus A."/>
            <person name="Lucas S."/>
            <person name="Berry K.W."/>
            <person name="Glavina Del Rio T."/>
            <person name="Dalin E."/>
            <person name="Tice H."/>
            <person name="Pitluck S."/>
            <person name="Richardson P."/>
            <person name="Bruce D."/>
            <person name="Goodwin L."/>
            <person name="Han C."/>
            <person name="Detter J.C."/>
            <person name="Schmutz J."/>
            <person name="Brettin T."/>
            <person name="Land M."/>
            <person name="Hauser L."/>
            <person name="Kyrpides N.C."/>
            <person name="Ivanova N."/>
            <person name="Goker M."/>
            <person name="Woyke T."/>
            <person name="Klenk H.P."/>
            <person name="Bryant D.A."/>
        </authorList>
    </citation>
    <scope>NUCLEOTIDE SEQUENCE [LARGE SCALE GENOMIC DNA]</scope>
    <source>
        <strain evidence="2">ATCC 23779 / DSM 785 / 114-95</strain>
    </source>
</reference>
<dbReference type="InParanoid" id="A9AZI2"/>
<proteinExistence type="predicted"/>
<dbReference type="AlphaFoldDB" id="A9AZI2"/>
<evidence type="ECO:0000313" key="2">
    <source>
        <dbReference type="Proteomes" id="UP000000787"/>
    </source>
</evidence>
<dbReference type="eggNOG" id="ENOG5030UB1">
    <property type="taxonomic scope" value="Bacteria"/>
</dbReference>
<dbReference type="STRING" id="316274.Haur_2488"/>
<dbReference type="Proteomes" id="UP000000787">
    <property type="component" value="Chromosome"/>
</dbReference>
<protein>
    <submittedName>
        <fullName evidence="1">Uncharacterized protein</fullName>
    </submittedName>
</protein>
<sequence>MLHSATMTNIIERLYQCFRGYTIPDHPTGCPCCVSADDYQRLRSKPLRQLTENDLWRYSLKALNTWGDEDQFRAILPRCLELCADRSSFFDRSMLFGKLRLAEWRTWPEPEHQLIQTYLWTLWQDSLNSLDESVDELLCAIAQTGLDLHPLLMSWDTQLQTLIGLERYADLLDRHMATIIDQNRLQGYGWPNSDATAISWVLDPTRREWMTTAFANSQHDDESRLLARILEWFDLYP</sequence>